<feature type="transmembrane region" description="Helical" evidence="7">
    <location>
        <begin position="307"/>
        <end position="330"/>
    </location>
</feature>
<dbReference type="SUPFAM" id="SSF103473">
    <property type="entry name" value="MFS general substrate transporter"/>
    <property type="match status" value="1"/>
</dbReference>
<keyword evidence="3 7" id="KW-0812">Transmembrane</keyword>
<name>A0ABN2LL64_9MICO</name>
<dbReference type="Proteomes" id="UP001499938">
    <property type="component" value="Unassembled WGS sequence"/>
</dbReference>
<dbReference type="PANTHER" id="PTHR23513">
    <property type="entry name" value="INTEGRAL MEMBRANE EFFLUX PROTEIN-RELATED"/>
    <property type="match status" value="1"/>
</dbReference>
<evidence type="ECO:0000256" key="4">
    <source>
        <dbReference type="ARBA" id="ARBA00022989"/>
    </source>
</evidence>
<dbReference type="InterPro" id="IPR011701">
    <property type="entry name" value="MFS"/>
</dbReference>
<feature type="transmembrane region" description="Helical" evidence="7">
    <location>
        <begin position="431"/>
        <end position="453"/>
    </location>
</feature>
<sequence length="498" mass="51511">MSKPPPPPPPGWRRAAADEGQQSPQWGDPEWGYEPDADVEPTSSPAEANRRVHRVGQVAARGGRGAAKVVGAGTRAGARRYQAFTGAHGADATGLSRLIQLHTVNVAGDAALTVSLAGTVFALPTDEARGQVALFLALTMAPFVILAPLIGPLLDRFRHGRRWAIGTTVASRAFLAWVLAGAIVADSAWLFPVALGALVASKAYAVTRAAAVPRLLPDGITLVKANSRLTIAGLLGMMAGGGIAGALSRIGPEWSLRAAFVIYVIATILAIRLPAAVDSDRGEGVFAGGDGSSPARRLRALPVNVRYVLWLLTGARMLSGFLTLFLAFLMREHPIPGLHGSLVLGLVAGAAAIGSALGSFVGNRKHNPPPPVLATILLCLALAAALTAAFLYSVWSLVALGLCTGLFGQLGKLSLDALIQQEVQDHLRGRVFAWSETLLQTFWVIGGGVGIAIPLKPQLGFGVVSALVVLAAAAALRSRATAAGTAALPGHATTERAL</sequence>
<evidence type="ECO:0000313" key="8">
    <source>
        <dbReference type="EMBL" id="GAA1792559.1"/>
    </source>
</evidence>
<evidence type="ECO:0000256" key="3">
    <source>
        <dbReference type="ARBA" id="ARBA00022692"/>
    </source>
</evidence>
<proteinExistence type="predicted"/>
<dbReference type="RefSeq" id="WP_344083483.1">
    <property type="nucleotide sequence ID" value="NZ_BAAAPO010000026.1"/>
</dbReference>
<evidence type="ECO:0000256" key="1">
    <source>
        <dbReference type="ARBA" id="ARBA00004651"/>
    </source>
</evidence>
<feature type="transmembrane region" description="Helical" evidence="7">
    <location>
        <begin position="459"/>
        <end position="476"/>
    </location>
</feature>
<gene>
    <name evidence="8" type="ORF">GCM10009811_16770</name>
</gene>
<keyword evidence="9" id="KW-1185">Reference proteome</keyword>
<dbReference type="InterPro" id="IPR036259">
    <property type="entry name" value="MFS_trans_sf"/>
</dbReference>
<evidence type="ECO:0000256" key="6">
    <source>
        <dbReference type="SAM" id="MobiDB-lite"/>
    </source>
</evidence>
<comment type="subcellular location">
    <subcellularLocation>
        <location evidence="1">Cell membrane</location>
        <topology evidence="1">Multi-pass membrane protein</topology>
    </subcellularLocation>
</comment>
<keyword evidence="4 7" id="KW-1133">Transmembrane helix</keyword>
<evidence type="ECO:0000313" key="9">
    <source>
        <dbReference type="Proteomes" id="UP001499938"/>
    </source>
</evidence>
<keyword evidence="2" id="KW-1003">Cell membrane</keyword>
<feature type="transmembrane region" description="Helical" evidence="7">
    <location>
        <begin position="254"/>
        <end position="271"/>
    </location>
</feature>
<dbReference type="Gene3D" id="1.20.1250.20">
    <property type="entry name" value="MFS general substrate transporter like domains"/>
    <property type="match status" value="1"/>
</dbReference>
<feature type="transmembrane region" description="Helical" evidence="7">
    <location>
        <begin position="228"/>
        <end position="248"/>
    </location>
</feature>
<feature type="compositionally biased region" description="Pro residues" evidence="6">
    <location>
        <begin position="1"/>
        <end position="11"/>
    </location>
</feature>
<evidence type="ECO:0000256" key="7">
    <source>
        <dbReference type="SAM" id="Phobius"/>
    </source>
</evidence>
<organism evidence="8 9">
    <name type="scientific">Nostocoides veronense</name>
    <dbReference type="NCBI Taxonomy" id="330836"/>
    <lineage>
        <taxon>Bacteria</taxon>
        <taxon>Bacillati</taxon>
        <taxon>Actinomycetota</taxon>
        <taxon>Actinomycetes</taxon>
        <taxon>Micrococcales</taxon>
        <taxon>Intrasporangiaceae</taxon>
        <taxon>Nostocoides</taxon>
    </lineage>
</organism>
<keyword evidence="5 7" id="KW-0472">Membrane</keyword>
<feature type="transmembrane region" description="Helical" evidence="7">
    <location>
        <begin position="342"/>
        <end position="360"/>
    </location>
</feature>
<dbReference type="EMBL" id="BAAAPO010000026">
    <property type="protein sequence ID" value="GAA1792559.1"/>
    <property type="molecule type" value="Genomic_DNA"/>
</dbReference>
<comment type="caution">
    <text evidence="8">The sequence shown here is derived from an EMBL/GenBank/DDBJ whole genome shotgun (WGS) entry which is preliminary data.</text>
</comment>
<evidence type="ECO:0000256" key="5">
    <source>
        <dbReference type="ARBA" id="ARBA00023136"/>
    </source>
</evidence>
<dbReference type="Pfam" id="PF07690">
    <property type="entry name" value="MFS_1"/>
    <property type="match status" value="1"/>
</dbReference>
<reference evidence="8 9" key="1">
    <citation type="journal article" date="2019" name="Int. J. Syst. Evol. Microbiol.">
        <title>The Global Catalogue of Microorganisms (GCM) 10K type strain sequencing project: providing services to taxonomists for standard genome sequencing and annotation.</title>
        <authorList>
            <consortium name="The Broad Institute Genomics Platform"/>
            <consortium name="The Broad Institute Genome Sequencing Center for Infectious Disease"/>
            <person name="Wu L."/>
            <person name="Ma J."/>
        </authorList>
    </citation>
    <scope>NUCLEOTIDE SEQUENCE [LARGE SCALE GENOMIC DNA]</scope>
    <source>
        <strain evidence="8 9">JCM 15592</strain>
    </source>
</reference>
<evidence type="ECO:0000256" key="2">
    <source>
        <dbReference type="ARBA" id="ARBA00022475"/>
    </source>
</evidence>
<feature type="region of interest" description="Disordered" evidence="6">
    <location>
        <begin position="1"/>
        <end position="51"/>
    </location>
</feature>
<feature type="transmembrane region" description="Helical" evidence="7">
    <location>
        <begin position="132"/>
        <end position="151"/>
    </location>
</feature>
<accession>A0ABN2LL64</accession>
<protein>
    <submittedName>
        <fullName evidence="8">MFS transporter</fullName>
    </submittedName>
</protein>
<feature type="transmembrane region" description="Helical" evidence="7">
    <location>
        <begin position="372"/>
        <end position="392"/>
    </location>
</feature>
<dbReference type="PANTHER" id="PTHR23513:SF18">
    <property type="entry name" value="INTEGRAL MEMBRANE PROTEIN"/>
    <property type="match status" value="1"/>
</dbReference>